<evidence type="ECO:0000313" key="4">
    <source>
        <dbReference type="Proteomes" id="UP001321473"/>
    </source>
</evidence>
<sequence length="448" mass="49383">MRSATRSFMPVAEEVMAQGTVSSACLSSLLAVFKALMRFEVWALKFVDSMGVPAGVLELSSGSLGRYDECVSIVAPESANHSQVAFRGSFCSVYLKTEGNPFLRKLYRRIFESTPLLRKHVTSFEELERLQESPRLSGLRAALCVPSKCTATDVESFLSTATKPYGVKVHVPVCKGSSVATLGADQVFALRALIGGACLTVISAAALVAVGAQVYWFRYDGYLFMRFKDIENATIHFERVYSMPHQHIVSFVVGVFEAYVFTHKELWSQCKMPVVRLWILALGITTFLCLFPNAFDSGAIAYDPTVAALYASLYPLLWSVSVGWMLHSCLTGTAGLVKRFLSLGVFTALGKTVFSLYLVHPYVLFAKLLTQRQFRSLDQWSMLTGAAELFAMSSIFAFAFHVICECPIMNLDKIVTDAFLQRKKGDKKSGLPTVTVHANNLEMSGCNA</sequence>
<dbReference type="InterPro" id="IPR006621">
    <property type="entry name" value="Nose-resist-to-fluoxetine_N"/>
</dbReference>
<organism evidence="3 4">
    <name type="scientific">Amblyomma americanum</name>
    <name type="common">Lone star tick</name>
    <dbReference type="NCBI Taxonomy" id="6943"/>
    <lineage>
        <taxon>Eukaryota</taxon>
        <taxon>Metazoa</taxon>
        <taxon>Ecdysozoa</taxon>
        <taxon>Arthropoda</taxon>
        <taxon>Chelicerata</taxon>
        <taxon>Arachnida</taxon>
        <taxon>Acari</taxon>
        <taxon>Parasitiformes</taxon>
        <taxon>Ixodida</taxon>
        <taxon>Ixodoidea</taxon>
        <taxon>Ixodidae</taxon>
        <taxon>Amblyomminae</taxon>
        <taxon>Amblyomma</taxon>
    </lineage>
</organism>
<feature type="transmembrane region" description="Helical" evidence="1">
    <location>
        <begin position="340"/>
        <end position="360"/>
    </location>
</feature>
<feature type="transmembrane region" description="Helical" evidence="1">
    <location>
        <begin position="192"/>
        <end position="216"/>
    </location>
</feature>
<dbReference type="InterPro" id="IPR052728">
    <property type="entry name" value="O2_lipid_transport_reg"/>
</dbReference>
<keyword evidence="1" id="KW-0812">Transmembrane</keyword>
<proteinExistence type="predicted"/>
<dbReference type="EMBL" id="JARKHS020013665">
    <property type="protein sequence ID" value="KAK8775836.1"/>
    <property type="molecule type" value="Genomic_DNA"/>
</dbReference>
<evidence type="ECO:0000313" key="3">
    <source>
        <dbReference type="EMBL" id="KAK8775836.1"/>
    </source>
</evidence>
<dbReference type="PROSITE" id="PS51257">
    <property type="entry name" value="PROKAR_LIPOPROTEIN"/>
    <property type="match status" value="1"/>
</dbReference>
<reference evidence="3 4" key="1">
    <citation type="journal article" date="2023" name="Arcadia Sci">
        <title>De novo assembly of a long-read Amblyomma americanum tick genome.</title>
        <authorList>
            <person name="Chou S."/>
            <person name="Poskanzer K.E."/>
            <person name="Rollins M."/>
            <person name="Thuy-Boun P.S."/>
        </authorList>
    </citation>
    <scope>NUCLEOTIDE SEQUENCE [LARGE SCALE GENOMIC DNA]</scope>
    <source>
        <strain evidence="3">F_SG_1</strain>
        <tissue evidence="3">Salivary glands</tissue>
    </source>
</reference>
<feature type="domain" description="Nose resistant-to-fluoxetine protein N-terminal" evidence="2">
    <location>
        <begin position="22"/>
        <end position="176"/>
    </location>
</feature>
<evidence type="ECO:0000256" key="1">
    <source>
        <dbReference type="SAM" id="Phobius"/>
    </source>
</evidence>
<feature type="transmembrane region" description="Helical" evidence="1">
    <location>
        <begin position="380"/>
        <end position="403"/>
    </location>
</feature>
<accession>A0AAQ4EM87</accession>
<dbReference type="AlphaFoldDB" id="A0AAQ4EM87"/>
<evidence type="ECO:0000259" key="2">
    <source>
        <dbReference type="SMART" id="SM00703"/>
    </source>
</evidence>
<keyword evidence="1" id="KW-1133">Transmembrane helix</keyword>
<gene>
    <name evidence="3" type="ORF">V5799_030819</name>
</gene>
<feature type="transmembrane region" description="Helical" evidence="1">
    <location>
        <begin position="274"/>
        <end position="295"/>
    </location>
</feature>
<dbReference type="PANTHER" id="PTHR11161">
    <property type="entry name" value="O-ACYLTRANSFERASE"/>
    <property type="match status" value="1"/>
</dbReference>
<feature type="transmembrane region" description="Helical" evidence="1">
    <location>
        <begin position="245"/>
        <end position="262"/>
    </location>
</feature>
<keyword evidence="4" id="KW-1185">Reference proteome</keyword>
<comment type="caution">
    <text evidence="3">The sequence shown here is derived from an EMBL/GenBank/DDBJ whole genome shotgun (WGS) entry which is preliminary data.</text>
</comment>
<dbReference type="Proteomes" id="UP001321473">
    <property type="component" value="Unassembled WGS sequence"/>
</dbReference>
<feature type="transmembrane region" description="Helical" evidence="1">
    <location>
        <begin position="307"/>
        <end position="328"/>
    </location>
</feature>
<protein>
    <recommendedName>
        <fullName evidence="2">Nose resistant-to-fluoxetine protein N-terminal domain-containing protein</fullName>
    </recommendedName>
</protein>
<dbReference type="Pfam" id="PF20146">
    <property type="entry name" value="NRF"/>
    <property type="match status" value="1"/>
</dbReference>
<keyword evidence="1" id="KW-0472">Membrane</keyword>
<name>A0AAQ4EM87_AMBAM</name>
<dbReference type="PANTHER" id="PTHR11161:SF0">
    <property type="entry name" value="O-ACYLTRANSFERASE LIKE PROTEIN"/>
    <property type="match status" value="1"/>
</dbReference>
<dbReference type="SMART" id="SM00703">
    <property type="entry name" value="NRF"/>
    <property type="match status" value="1"/>
</dbReference>